<feature type="transmembrane region" description="Helical" evidence="2">
    <location>
        <begin position="57"/>
        <end position="78"/>
    </location>
</feature>
<evidence type="ECO:0000256" key="2">
    <source>
        <dbReference type="SAM" id="Phobius"/>
    </source>
</evidence>
<dbReference type="Proteomes" id="UP000002207">
    <property type="component" value="Chromosome"/>
</dbReference>
<gene>
    <name evidence="3" type="ordered locus">ACP_1821</name>
</gene>
<evidence type="ECO:0008006" key="5">
    <source>
        <dbReference type="Google" id="ProtNLM"/>
    </source>
</evidence>
<feature type="region of interest" description="Disordered" evidence="1">
    <location>
        <begin position="29"/>
        <end position="50"/>
    </location>
</feature>
<accession>C1F7T9</accession>
<dbReference type="InParanoid" id="C1F7T9"/>
<proteinExistence type="predicted"/>
<feature type="compositionally biased region" description="Polar residues" evidence="1">
    <location>
        <begin position="1"/>
        <end position="10"/>
    </location>
</feature>
<evidence type="ECO:0000313" key="4">
    <source>
        <dbReference type="Proteomes" id="UP000002207"/>
    </source>
</evidence>
<keyword evidence="2" id="KW-0812">Transmembrane</keyword>
<dbReference type="HOGENOM" id="CLU_1537946_0_0_0"/>
<name>C1F7T9_ACIC5</name>
<dbReference type="Gene3D" id="2.60.40.290">
    <property type="match status" value="1"/>
</dbReference>
<dbReference type="KEGG" id="aca:ACP_1821"/>
<keyword evidence="2" id="KW-1133">Transmembrane helix</keyword>
<dbReference type="GO" id="GO:0004553">
    <property type="term" value="F:hydrolase activity, hydrolyzing O-glycosyl compounds"/>
    <property type="evidence" value="ECO:0007669"/>
    <property type="project" value="InterPro"/>
</dbReference>
<protein>
    <recommendedName>
        <fullName evidence="5">DUF2393 domain-containing protein</fullName>
    </recommendedName>
</protein>
<reference evidence="3 4" key="1">
    <citation type="journal article" date="2009" name="Appl. Environ. Microbiol.">
        <title>Three genomes from the phylum Acidobacteria provide insight into the lifestyles of these microorganisms in soils.</title>
        <authorList>
            <person name="Ward N.L."/>
            <person name="Challacombe J.F."/>
            <person name="Janssen P.H."/>
            <person name="Henrissat B."/>
            <person name="Coutinho P.M."/>
            <person name="Wu M."/>
            <person name="Xie G."/>
            <person name="Haft D.H."/>
            <person name="Sait M."/>
            <person name="Badger J."/>
            <person name="Barabote R.D."/>
            <person name="Bradley B."/>
            <person name="Brettin T.S."/>
            <person name="Brinkac L.M."/>
            <person name="Bruce D."/>
            <person name="Creasy T."/>
            <person name="Daugherty S.C."/>
            <person name="Davidsen T.M."/>
            <person name="DeBoy R.T."/>
            <person name="Detter J.C."/>
            <person name="Dodson R.J."/>
            <person name="Durkin A.S."/>
            <person name="Ganapathy A."/>
            <person name="Gwinn-Giglio M."/>
            <person name="Han C.S."/>
            <person name="Khouri H."/>
            <person name="Kiss H."/>
            <person name="Kothari S.P."/>
            <person name="Madupu R."/>
            <person name="Nelson K.E."/>
            <person name="Nelson W.C."/>
            <person name="Paulsen I."/>
            <person name="Penn K."/>
            <person name="Ren Q."/>
            <person name="Rosovitz M.J."/>
            <person name="Selengut J.D."/>
            <person name="Shrivastava S."/>
            <person name="Sullivan S.A."/>
            <person name="Tapia R."/>
            <person name="Thompson L.S."/>
            <person name="Watkins K.L."/>
            <person name="Yang Q."/>
            <person name="Yu C."/>
            <person name="Zafar N."/>
            <person name="Zhou L."/>
            <person name="Kuske C.R."/>
        </authorList>
    </citation>
    <scope>NUCLEOTIDE SEQUENCE [LARGE SCALE GENOMIC DNA]</scope>
    <source>
        <strain evidence="4">ATCC 51196 / DSM 11244 / BCRC 80197 / JCM 7670 / NBRC 15755 / NCIMB 13165 / 161</strain>
    </source>
</reference>
<dbReference type="GO" id="GO:0030247">
    <property type="term" value="F:polysaccharide binding"/>
    <property type="evidence" value="ECO:0007669"/>
    <property type="project" value="InterPro"/>
</dbReference>
<dbReference type="EMBL" id="CP001472">
    <property type="protein sequence ID" value="ACO32047.1"/>
    <property type="molecule type" value="Genomic_DNA"/>
</dbReference>
<keyword evidence="2" id="KW-0472">Membrane</keyword>
<dbReference type="eggNOG" id="ENOG5032VM2">
    <property type="taxonomic scope" value="Bacteria"/>
</dbReference>
<keyword evidence="4" id="KW-1185">Reference proteome</keyword>
<feature type="region of interest" description="Disordered" evidence="1">
    <location>
        <begin position="1"/>
        <end position="20"/>
    </location>
</feature>
<dbReference type="InterPro" id="IPR012291">
    <property type="entry name" value="CBM2_carb-bd_dom_sf"/>
</dbReference>
<dbReference type="InterPro" id="IPR013417">
    <property type="entry name" value="CHP02588"/>
</dbReference>
<dbReference type="Pfam" id="PF09624">
    <property type="entry name" value="DUF2393"/>
    <property type="match status" value="1"/>
</dbReference>
<organism evidence="3 4">
    <name type="scientific">Acidobacterium capsulatum (strain ATCC 51196 / DSM 11244 / BCRC 80197 / JCM 7670 / NBRC 15755 / NCIMB 13165 / 161)</name>
    <dbReference type="NCBI Taxonomy" id="240015"/>
    <lineage>
        <taxon>Bacteria</taxon>
        <taxon>Pseudomonadati</taxon>
        <taxon>Acidobacteriota</taxon>
        <taxon>Terriglobia</taxon>
        <taxon>Terriglobales</taxon>
        <taxon>Acidobacteriaceae</taxon>
        <taxon>Acidobacterium</taxon>
    </lineage>
</organism>
<dbReference type="AlphaFoldDB" id="C1F7T9"/>
<evidence type="ECO:0000313" key="3">
    <source>
        <dbReference type="EMBL" id="ACO32047.1"/>
    </source>
</evidence>
<sequence>MAQNSSANHTPPSPQSLPRRGRLSCRCKIVSMPDPTPSPQSASSMFTPPPREKPSRLPWLIAAGAVLVIVGLIGFYNFSQKAKILPNGEAALAPYASHLTISNVQLSQAGSMVGTATYIDGTITNTGRKTVTGVTVQAVFHDFDHKTTQVSNLSLNLIRTRVPYVDTEPVSSAPIQPGKSAEFRLIADQMSDSWDQSPPELRIVQVDTQ</sequence>
<evidence type="ECO:0000256" key="1">
    <source>
        <dbReference type="SAM" id="MobiDB-lite"/>
    </source>
</evidence>